<dbReference type="Pfam" id="PF10076">
    <property type="entry name" value="Phage_Mu_Gp48"/>
    <property type="match status" value="1"/>
</dbReference>
<protein>
    <submittedName>
        <fullName evidence="1">Phage tail protein</fullName>
    </submittedName>
</protein>
<organism evidence="1 2">
    <name type="scientific">Leuconostoc aquikimchii</name>
    <dbReference type="NCBI Taxonomy" id="3236804"/>
    <lineage>
        <taxon>Bacteria</taxon>
        <taxon>Bacillati</taxon>
        <taxon>Bacillota</taxon>
        <taxon>Bacilli</taxon>
        <taxon>Lactobacillales</taxon>
        <taxon>Lactobacillaceae</taxon>
        <taxon>Leuconostoc</taxon>
    </lineage>
</organism>
<dbReference type="EMBL" id="JBFPER010000001">
    <property type="protein sequence ID" value="MEX0380475.1"/>
    <property type="molecule type" value="Genomic_DNA"/>
</dbReference>
<dbReference type="InterPro" id="IPR018755">
    <property type="entry name" value="Phage_Mu_Gp48"/>
</dbReference>
<keyword evidence="2" id="KW-1185">Reference proteome</keyword>
<proteinExistence type="predicted"/>
<evidence type="ECO:0000313" key="2">
    <source>
        <dbReference type="Proteomes" id="UP001556617"/>
    </source>
</evidence>
<accession>A0ABV3S332</accession>
<reference evidence="1 2" key="1">
    <citation type="submission" date="2024-07" db="EMBL/GenBank/DDBJ databases">
        <authorList>
            <person name="Yun M."/>
        </authorList>
    </citation>
    <scope>NUCLEOTIDE SEQUENCE [LARGE SCALE GENOMIC DNA]</scope>
    <source>
        <strain evidence="1 2">MS01</strain>
    </source>
</reference>
<comment type="caution">
    <text evidence="1">The sequence shown here is derived from an EMBL/GenBank/DDBJ whole genome shotgun (WGS) entry which is preliminary data.</text>
</comment>
<gene>
    <name evidence="1" type="ORF">AB3K24_03810</name>
</gene>
<dbReference type="Proteomes" id="UP001556617">
    <property type="component" value="Unassembled WGS sequence"/>
</dbReference>
<sequence>MAELMKLKELLPNFYDGVYDMDVIVNVEQPLLDNFQTLIDQARNNHYAAIANEDGISMFEAMLGITNVVGQDIETRRYNVIMQLLPPKPVTMAYMRELMGVLNIGATLTIDTSKLHVNVETRTSDNAVMQRLSVLLKRLLPANMTFTTFNLLITSTTGTVSTGTDVLYNTTITNKGGSV</sequence>
<dbReference type="RefSeq" id="WP_367973880.1">
    <property type="nucleotide sequence ID" value="NZ_JBFPEQ010000001.1"/>
</dbReference>
<evidence type="ECO:0000313" key="1">
    <source>
        <dbReference type="EMBL" id="MEX0380475.1"/>
    </source>
</evidence>
<name>A0ABV3S332_9LACO</name>